<dbReference type="PANTHER" id="PTHR13759">
    <property type="entry name" value="TWINFILIN"/>
    <property type="match status" value="1"/>
</dbReference>
<dbReference type="EMBL" id="QVQW01000007">
    <property type="protein sequence ID" value="RKU47746.1"/>
    <property type="molecule type" value="Genomic_DNA"/>
</dbReference>
<evidence type="ECO:0000259" key="11">
    <source>
        <dbReference type="PROSITE" id="PS51263"/>
    </source>
</evidence>
<dbReference type="GO" id="GO:0051015">
    <property type="term" value="F:actin filament binding"/>
    <property type="evidence" value="ECO:0007669"/>
    <property type="project" value="TreeGrafter"/>
</dbReference>
<keyword evidence="13" id="KW-1185">Reference proteome</keyword>
<comment type="similarity">
    <text evidence="3">Belongs to the actin-binding proteins ADF family. Twinfilin subfamily.</text>
</comment>
<dbReference type="STRING" id="177199.A0A420YIZ0"/>
<dbReference type="PANTHER" id="PTHR13759:SF1">
    <property type="entry name" value="TWINFILIN"/>
    <property type="match status" value="1"/>
</dbReference>
<dbReference type="AlphaFoldDB" id="A0A420YIZ0"/>
<evidence type="ECO:0000256" key="9">
    <source>
        <dbReference type="ARBA" id="ARBA00056419"/>
    </source>
</evidence>
<name>A0A420YIZ0_9PEZI</name>
<feature type="domain" description="ADF-H" evidence="11">
    <location>
        <begin position="3"/>
        <end position="137"/>
    </location>
</feature>
<evidence type="ECO:0000256" key="3">
    <source>
        <dbReference type="ARBA" id="ARBA00009557"/>
    </source>
</evidence>
<organism evidence="12 13">
    <name type="scientific">Coniochaeta pulveracea</name>
    <dbReference type="NCBI Taxonomy" id="177199"/>
    <lineage>
        <taxon>Eukaryota</taxon>
        <taxon>Fungi</taxon>
        <taxon>Dikarya</taxon>
        <taxon>Ascomycota</taxon>
        <taxon>Pezizomycotina</taxon>
        <taxon>Sordariomycetes</taxon>
        <taxon>Sordariomycetidae</taxon>
        <taxon>Coniochaetales</taxon>
        <taxon>Coniochaetaceae</taxon>
        <taxon>Coniochaeta</taxon>
    </lineage>
</organism>
<dbReference type="CDD" id="cd11285">
    <property type="entry name" value="ADF_Twf-N_like"/>
    <property type="match status" value="1"/>
</dbReference>
<dbReference type="PROSITE" id="PS51263">
    <property type="entry name" value="ADF_H"/>
    <property type="match status" value="2"/>
</dbReference>
<evidence type="ECO:0000313" key="12">
    <source>
        <dbReference type="EMBL" id="RKU47746.1"/>
    </source>
</evidence>
<dbReference type="CDD" id="cd11284">
    <property type="entry name" value="ADF_Twf-C_like"/>
    <property type="match status" value="1"/>
</dbReference>
<evidence type="ECO:0000256" key="10">
    <source>
        <dbReference type="ARBA" id="ARBA00069496"/>
    </source>
</evidence>
<dbReference type="SUPFAM" id="SSF55753">
    <property type="entry name" value="Actin depolymerizing proteins"/>
    <property type="match status" value="2"/>
</dbReference>
<proteinExistence type="inferred from homology"/>
<dbReference type="Pfam" id="PF00241">
    <property type="entry name" value="Cofilin_ADF"/>
    <property type="match status" value="2"/>
</dbReference>
<dbReference type="GO" id="GO:0051016">
    <property type="term" value="P:barbed-end actin filament capping"/>
    <property type="evidence" value="ECO:0007669"/>
    <property type="project" value="TreeGrafter"/>
</dbReference>
<protein>
    <recommendedName>
        <fullName evidence="10">Twinfilin</fullName>
    </recommendedName>
</protein>
<evidence type="ECO:0000256" key="8">
    <source>
        <dbReference type="ARBA" id="ARBA00038532"/>
    </source>
</evidence>
<evidence type="ECO:0000313" key="13">
    <source>
        <dbReference type="Proteomes" id="UP000275385"/>
    </source>
</evidence>
<dbReference type="FunFam" id="3.40.20.10:FF:000007">
    <property type="entry name" value="Twinfilin-1 isoform 1"/>
    <property type="match status" value="1"/>
</dbReference>
<evidence type="ECO:0000256" key="7">
    <source>
        <dbReference type="ARBA" id="ARBA00023212"/>
    </source>
</evidence>
<evidence type="ECO:0000256" key="4">
    <source>
        <dbReference type="ARBA" id="ARBA00022490"/>
    </source>
</evidence>
<dbReference type="FunFam" id="3.40.20.10:FF:000042">
    <property type="entry name" value="Actin depolymerizing protein"/>
    <property type="match status" value="1"/>
</dbReference>
<comment type="function">
    <text evidence="9">Actin-binding protein involved in motile and morphological processes. Inhibits actin polymerization, likely by sequestering G-actin.</text>
</comment>
<gene>
    <name evidence="12" type="primary">TWF1</name>
    <name evidence="12" type="ORF">DL546_003948</name>
</gene>
<dbReference type="InterPro" id="IPR002108">
    <property type="entry name" value="ADF-H"/>
</dbReference>
<comment type="caution">
    <text evidence="12">The sequence shown here is derived from an EMBL/GenBank/DDBJ whole genome shotgun (WGS) entry which is preliminary data.</text>
</comment>
<dbReference type="Proteomes" id="UP000275385">
    <property type="component" value="Unassembled WGS sequence"/>
</dbReference>
<keyword evidence="4" id="KW-0963">Cytoplasm</keyword>
<dbReference type="InterPro" id="IPR028458">
    <property type="entry name" value="Twinfilin"/>
</dbReference>
<evidence type="ECO:0000256" key="5">
    <source>
        <dbReference type="ARBA" id="ARBA00022737"/>
    </source>
</evidence>
<keyword evidence="7" id="KW-0206">Cytoskeleton</keyword>
<feature type="domain" description="ADF-H" evidence="11">
    <location>
        <begin position="176"/>
        <end position="316"/>
    </location>
</feature>
<dbReference type="GO" id="GO:0003785">
    <property type="term" value="F:actin monomer binding"/>
    <property type="evidence" value="ECO:0007669"/>
    <property type="project" value="TreeGrafter"/>
</dbReference>
<reference evidence="12 13" key="1">
    <citation type="submission" date="2018-08" db="EMBL/GenBank/DDBJ databases">
        <title>Draft genome of the lignicolous fungus Coniochaeta pulveracea.</title>
        <authorList>
            <person name="Borstlap C.J."/>
            <person name="De Witt R.N."/>
            <person name="Botha A."/>
            <person name="Volschenk H."/>
        </authorList>
    </citation>
    <scope>NUCLEOTIDE SEQUENCE [LARGE SCALE GENOMIC DNA]</scope>
    <source>
        <strain evidence="12 13">CAB683</strain>
    </source>
</reference>
<keyword evidence="6" id="KW-0009">Actin-binding</keyword>
<dbReference type="InterPro" id="IPR029006">
    <property type="entry name" value="ADF-H/Gelsolin-like_dom_sf"/>
</dbReference>
<dbReference type="GO" id="GO:0005884">
    <property type="term" value="C:actin filament"/>
    <property type="evidence" value="ECO:0007669"/>
    <property type="project" value="TreeGrafter"/>
</dbReference>
<evidence type="ECO:0000256" key="1">
    <source>
        <dbReference type="ARBA" id="ARBA00004245"/>
    </source>
</evidence>
<comment type="subunit">
    <text evidence="8">Interacts with G-actin; ADP-actin form.</text>
</comment>
<dbReference type="OrthoDB" id="10006997at2759"/>
<accession>A0A420YIZ0</accession>
<dbReference type="GO" id="GO:0030042">
    <property type="term" value="P:actin filament depolymerization"/>
    <property type="evidence" value="ECO:0007669"/>
    <property type="project" value="TreeGrafter"/>
</dbReference>
<dbReference type="Gene3D" id="3.40.20.10">
    <property type="entry name" value="Severin"/>
    <property type="match status" value="2"/>
</dbReference>
<evidence type="ECO:0000256" key="2">
    <source>
        <dbReference type="ARBA" id="ARBA00004544"/>
    </source>
</evidence>
<dbReference type="GO" id="GO:0005938">
    <property type="term" value="C:cell cortex"/>
    <property type="evidence" value="ECO:0007669"/>
    <property type="project" value="UniProtKB-SubCell"/>
</dbReference>
<keyword evidence="5" id="KW-0677">Repeat</keyword>
<dbReference type="SMART" id="SM00102">
    <property type="entry name" value="ADF"/>
    <property type="match status" value="2"/>
</dbReference>
<evidence type="ECO:0000256" key="6">
    <source>
        <dbReference type="ARBA" id="ARBA00023203"/>
    </source>
</evidence>
<sequence length="333" mass="37096">MQSGISASKELLSDFNTLVGSDTHFALLVTITNESLTPLTFLTPSSPSASFAENISLLAPHLKPNAALYILLRRFSTSPYLSAITYVPDAAPVRQKMLFASTRLTLTRELGTEHFRETFLVTTAEELSAKGFERHDAHEQLEAPLTEEERSLGEVKRAEAEVGAGTAARELSMTKGMKMRVQERVEERLRELGREGGASIVQLRINPETEEIELEPTTSDPSDITELVSSISTTEPRFTFYRYTHSYGGNHSSPVLFFYTNPAVSGTKAIKSRMLYPLNKKAVLHIAEQAGVQVERKFEVEDPKEITEEMVLGDLHPKVSVRQGFSRPRRPGR</sequence>
<comment type="subcellular location">
    <subcellularLocation>
        <location evidence="2">Cytoplasm</location>
        <location evidence="2">Cell cortex</location>
    </subcellularLocation>
    <subcellularLocation>
        <location evidence="1">Cytoplasm</location>
        <location evidence="1">Cytoskeleton</location>
    </subcellularLocation>
</comment>